<comment type="caution">
    <text evidence="8">The sequence shown here is derived from an EMBL/GenBank/DDBJ whole genome shotgun (WGS) entry which is preliminary data.</text>
</comment>
<dbReference type="OrthoDB" id="7108654at2759"/>
<dbReference type="Pfam" id="PF04199">
    <property type="entry name" value="Cyclase"/>
    <property type="match status" value="1"/>
</dbReference>
<evidence type="ECO:0000259" key="7">
    <source>
        <dbReference type="PROSITE" id="PS50026"/>
    </source>
</evidence>
<dbReference type="SUPFAM" id="SSF49854">
    <property type="entry name" value="Spermadhesin, CUB domain"/>
    <property type="match status" value="1"/>
</dbReference>
<feature type="signal peptide" evidence="5">
    <location>
        <begin position="1"/>
        <end position="24"/>
    </location>
</feature>
<dbReference type="EMBL" id="VXIV02002408">
    <property type="protein sequence ID" value="KAF6025881.1"/>
    <property type="molecule type" value="Genomic_DNA"/>
</dbReference>
<dbReference type="InterPro" id="IPR000859">
    <property type="entry name" value="CUB_dom"/>
</dbReference>
<keyword evidence="2" id="KW-0677">Repeat</keyword>
<dbReference type="InterPro" id="IPR035914">
    <property type="entry name" value="Sperma_CUB_dom_sf"/>
</dbReference>
<dbReference type="Pfam" id="PF00431">
    <property type="entry name" value="CUB"/>
    <property type="match status" value="1"/>
</dbReference>
<comment type="similarity">
    <text evidence="1">Belongs to the Cyclase 1 superfamily.</text>
</comment>
<comment type="caution">
    <text evidence="4">Lacks conserved residue(s) required for the propagation of feature annotation.</text>
</comment>
<gene>
    <name evidence="8" type="ORF">EB796_015806</name>
</gene>
<dbReference type="InterPro" id="IPR009017">
    <property type="entry name" value="GFP"/>
</dbReference>
<keyword evidence="5" id="KW-0732">Signal</keyword>
<feature type="chain" id="PRO_5029628953" evidence="5">
    <location>
        <begin position="25"/>
        <end position="475"/>
    </location>
</feature>
<dbReference type="PROSITE" id="PS50026">
    <property type="entry name" value="EGF_3"/>
    <property type="match status" value="1"/>
</dbReference>
<evidence type="ECO:0000313" key="8">
    <source>
        <dbReference type="EMBL" id="KAF6025881.1"/>
    </source>
</evidence>
<dbReference type="InterPro" id="IPR037175">
    <property type="entry name" value="KFase_sf"/>
</dbReference>
<dbReference type="Gene3D" id="2.40.155.10">
    <property type="entry name" value="Green fluorescent protein"/>
    <property type="match status" value="1"/>
</dbReference>
<dbReference type="SMART" id="SM00042">
    <property type="entry name" value="CUB"/>
    <property type="match status" value="1"/>
</dbReference>
<evidence type="ECO:0000259" key="6">
    <source>
        <dbReference type="PROSITE" id="PS01180"/>
    </source>
</evidence>
<dbReference type="PROSITE" id="PS01180">
    <property type="entry name" value="CUB"/>
    <property type="match status" value="1"/>
</dbReference>
<feature type="domain" description="CUB" evidence="6">
    <location>
        <begin position="22"/>
        <end position="131"/>
    </location>
</feature>
<evidence type="ECO:0000256" key="5">
    <source>
        <dbReference type="SAM" id="SignalP"/>
    </source>
</evidence>
<feature type="disulfide bond" evidence="4">
    <location>
        <begin position="142"/>
        <end position="159"/>
    </location>
</feature>
<dbReference type="GO" id="GO:0004061">
    <property type="term" value="F:arylformamidase activity"/>
    <property type="evidence" value="ECO:0007669"/>
    <property type="project" value="InterPro"/>
</dbReference>
<dbReference type="PANTHER" id="PTHR24251">
    <property type="entry name" value="OVOCHYMASE-RELATED"/>
    <property type="match status" value="1"/>
</dbReference>
<dbReference type="InterPro" id="IPR007325">
    <property type="entry name" value="KFase/CYL"/>
</dbReference>
<dbReference type="SUPFAM" id="SSF102198">
    <property type="entry name" value="Putative cyclase"/>
    <property type="match status" value="1"/>
</dbReference>
<evidence type="ECO:0000256" key="3">
    <source>
        <dbReference type="ARBA" id="ARBA00023157"/>
    </source>
</evidence>
<evidence type="ECO:0000313" key="9">
    <source>
        <dbReference type="Proteomes" id="UP000593567"/>
    </source>
</evidence>
<keyword evidence="3 4" id="KW-1015">Disulfide bond</keyword>
<sequence>MCHSGFSAWFPCAVLVSPAPSCYGHLHAESGSLASTNYPGLYPNNVCCVWNISVPVGLITLDFVDFHLERSRKCMNDVLQFYDGASGYFLGQSCGKTPGATVSSYSNSIVIVFITDFTHRRSGWLLNWSSIDTCNQKAYCLCSKYATCTRTNHYPGYTCTCNEGYTGNGFECQVQRDVSATLILIISGSSLLYGSLHLLGSIAKSCSAHNESTSGYPNLSGVADSFSGMQTDQEFELSVVVNGTVNGKWLSYNNILFYEHTSTHLDAPSHFASFDGVYYAATIPVERLVGPLSVINLEEKSDKDRDYRVTADDITSYEKEFGKIPKGGIVIFDFGWSKYWNDFEGIYGAARNDTTFHFPGLGIDAAEVLADRGVYGVGIDTPSVDYGASQDYPAHYHLHGRNIYHLENVGSMSALPKGGKGVTLFVGAMKIDSGSGGPVRLIAMFDDEEGGISTGTATGYGIYLLTTAVVCVIIG</sequence>
<keyword evidence="4" id="KW-0245">EGF-like domain</keyword>
<dbReference type="CDD" id="cd00041">
    <property type="entry name" value="CUB"/>
    <property type="match status" value="1"/>
</dbReference>
<evidence type="ECO:0000256" key="1">
    <source>
        <dbReference type="ARBA" id="ARBA00007865"/>
    </source>
</evidence>
<evidence type="ECO:0000256" key="2">
    <source>
        <dbReference type="ARBA" id="ARBA00022737"/>
    </source>
</evidence>
<dbReference type="CDD" id="cd00053">
    <property type="entry name" value="EGF"/>
    <property type="match status" value="1"/>
</dbReference>
<organism evidence="8 9">
    <name type="scientific">Bugula neritina</name>
    <name type="common">Brown bryozoan</name>
    <name type="synonym">Sertularia neritina</name>
    <dbReference type="NCBI Taxonomy" id="10212"/>
    <lineage>
        <taxon>Eukaryota</taxon>
        <taxon>Metazoa</taxon>
        <taxon>Spiralia</taxon>
        <taxon>Lophotrochozoa</taxon>
        <taxon>Bryozoa</taxon>
        <taxon>Gymnolaemata</taxon>
        <taxon>Cheilostomatida</taxon>
        <taxon>Flustrina</taxon>
        <taxon>Buguloidea</taxon>
        <taxon>Bugulidae</taxon>
        <taxon>Bugula</taxon>
    </lineage>
</organism>
<evidence type="ECO:0000256" key="4">
    <source>
        <dbReference type="PROSITE-ProRule" id="PRU00076"/>
    </source>
</evidence>
<reference evidence="8" key="1">
    <citation type="submission" date="2020-06" db="EMBL/GenBank/DDBJ databases">
        <title>Draft genome of Bugula neritina, a colonial animal packing powerful symbionts and potential medicines.</title>
        <authorList>
            <person name="Rayko M."/>
        </authorList>
    </citation>
    <scope>NUCLEOTIDE SEQUENCE [LARGE SCALE GENOMIC DNA]</scope>
    <source>
        <strain evidence="8">Kwan_BN1</strain>
    </source>
</reference>
<dbReference type="GO" id="GO:0019441">
    <property type="term" value="P:L-tryptophan catabolic process to kynurenine"/>
    <property type="evidence" value="ECO:0007669"/>
    <property type="project" value="InterPro"/>
</dbReference>
<proteinExistence type="inferred from homology"/>
<protein>
    <submittedName>
        <fullName evidence="8">KynB</fullName>
    </submittedName>
</protein>
<keyword evidence="9" id="KW-1185">Reference proteome</keyword>
<feature type="domain" description="EGF-like" evidence="7">
    <location>
        <begin position="136"/>
        <end position="171"/>
    </location>
</feature>
<dbReference type="FunFam" id="2.60.120.290:FF:000005">
    <property type="entry name" value="Procollagen C-endopeptidase enhancer 1"/>
    <property type="match status" value="1"/>
</dbReference>
<accession>A0A7J7JJT1</accession>
<dbReference type="Gene3D" id="2.60.120.290">
    <property type="entry name" value="Spermadhesin, CUB domain"/>
    <property type="match status" value="1"/>
</dbReference>
<name>A0A7J7JJT1_BUGNE</name>
<dbReference type="Proteomes" id="UP000593567">
    <property type="component" value="Unassembled WGS sequence"/>
</dbReference>
<dbReference type="AlphaFoldDB" id="A0A7J7JJT1"/>
<dbReference type="InterPro" id="IPR000742">
    <property type="entry name" value="EGF"/>
</dbReference>
<dbReference type="Gene3D" id="3.50.30.50">
    <property type="entry name" value="Putative cyclase"/>
    <property type="match status" value="1"/>
</dbReference>